<keyword evidence="5" id="KW-1185">Reference proteome</keyword>
<evidence type="ECO:0000259" key="3">
    <source>
        <dbReference type="Pfam" id="PF14258"/>
    </source>
</evidence>
<dbReference type="Pfam" id="PF14258">
    <property type="entry name" value="DUF4350"/>
    <property type="match status" value="1"/>
</dbReference>
<evidence type="ECO:0000313" key="5">
    <source>
        <dbReference type="Proteomes" id="UP000198215"/>
    </source>
</evidence>
<protein>
    <recommendedName>
        <fullName evidence="3">DUF4350 domain-containing protein</fullName>
    </recommendedName>
</protein>
<dbReference type="EMBL" id="LT607753">
    <property type="protein sequence ID" value="SCG67200.1"/>
    <property type="molecule type" value="Genomic_DNA"/>
</dbReference>
<feature type="compositionally biased region" description="Gly residues" evidence="1">
    <location>
        <begin position="279"/>
        <end position="301"/>
    </location>
</feature>
<gene>
    <name evidence="4" type="ORF">GA0070614_4208</name>
</gene>
<dbReference type="RefSeq" id="WP_088977544.1">
    <property type="nucleotide sequence ID" value="NZ_LT607753.1"/>
</dbReference>
<feature type="compositionally biased region" description="Low complexity" evidence="1">
    <location>
        <begin position="262"/>
        <end position="278"/>
    </location>
</feature>
<sequence length="471" mass="48756">MTATAAPPAPAPATSTPVRRRRRWHRAVIPFAVAAVLVTVTLVTHAADQPDPGDRGFLSPVATGDDGGSRLAEALRGQGVTVQRETDTLRALLALDGRPATLFVPAPELLHPDTVGALGDLPAGSRLVLVDPSRRVLESVDLPVAPTDRRWAARAVGPETDGRPCPLPEADRAGTAAARLQGYAAPPGYGGDLRRCYSGGLVQLPWAADVVVIGASDPFRNDRIGEWGNEALATGLLGGRGRVVWLDLDGPAPPPHFGTGSSGPPAWSPAPGGSTTWGDGSGTGTGDGGPGGPGGPGGDSNGDGDDGDEQDRADGPPPPENPLWSTFPPWFWALLLQLALAALLVVLWRARRLGPPVGEPLPVQVRAAETVLGRARLYRQARARGPAAGTLRAATLDRLLTRLNLPATTPPAEVAALVAARAGGTADEVHELLYGAEPSTDAELLALARSLDRVTRTVTAVPDHPTEGDPR</sequence>
<organism evidence="4 5">
    <name type="scientific">Micromonospora coxensis</name>
    <dbReference type="NCBI Taxonomy" id="356852"/>
    <lineage>
        <taxon>Bacteria</taxon>
        <taxon>Bacillati</taxon>
        <taxon>Actinomycetota</taxon>
        <taxon>Actinomycetes</taxon>
        <taxon>Micromonosporales</taxon>
        <taxon>Micromonosporaceae</taxon>
        <taxon>Micromonospora</taxon>
    </lineage>
</organism>
<feature type="region of interest" description="Disordered" evidence="1">
    <location>
        <begin position="254"/>
        <end position="322"/>
    </location>
</feature>
<feature type="compositionally biased region" description="Low complexity" evidence="1">
    <location>
        <begin position="1"/>
        <end position="17"/>
    </location>
</feature>
<feature type="compositionally biased region" description="Acidic residues" evidence="1">
    <location>
        <begin position="302"/>
        <end position="311"/>
    </location>
</feature>
<feature type="region of interest" description="Disordered" evidence="1">
    <location>
        <begin position="1"/>
        <end position="20"/>
    </location>
</feature>
<feature type="transmembrane region" description="Helical" evidence="2">
    <location>
        <begin position="330"/>
        <end position="348"/>
    </location>
</feature>
<dbReference type="Proteomes" id="UP000198215">
    <property type="component" value="Chromosome I"/>
</dbReference>
<dbReference type="InterPro" id="IPR025646">
    <property type="entry name" value="DUF4350"/>
</dbReference>
<feature type="transmembrane region" description="Helical" evidence="2">
    <location>
        <begin position="27"/>
        <end position="47"/>
    </location>
</feature>
<proteinExistence type="predicted"/>
<keyword evidence="2" id="KW-0812">Transmembrane</keyword>
<evidence type="ECO:0000256" key="2">
    <source>
        <dbReference type="SAM" id="Phobius"/>
    </source>
</evidence>
<name>A0A1C5J9F6_9ACTN</name>
<accession>A0A1C5J9F6</accession>
<feature type="region of interest" description="Disordered" evidence="1">
    <location>
        <begin position="48"/>
        <end position="70"/>
    </location>
</feature>
<reference evidence="5" key="1">
    <citation type="submission" date="2016-06" db="EMBL/GenBank/DDBJ databases">
        <authorList>
            <person name="Varghese N."/>
            <person name="Submissions Spin"/>
        </authorList>
    </citation>
    <scope>NUCLEOTIDE SEQUENCE [LARGE SCALE GENOMIC DNA]</scope>
    <source>
        <strain evidence="5">DSM 45161</strain>
    </source>
</reference>
<evidence type="ECO:0000313" key="4">
    <source>
        <dbReference type="EMBL" id="SCG67200.1"/>
    </source>
</evidence>
<feature type="domain" description="DUF4350" evidence="3">
    <location>
        <begin position="64"/>
        <end position="237"/>
    </location>
</feature>
<evidence type="ECO:0000256" key="1">
    <source>
        <dbReference type="SAM" id="MobiDB-lite"/>
    </source>
</evidence>
<keyword evidence="2" id="KW-1133">Transmembrane helix</keyword>
<keyword evidence="2" id="KW-0472">Membrane</keyword>
<dbReference type="AlphaFoldDB" id="A0A1C5J9F6"/>
<dbReference type="OrthoDB" id="5241668at2"/>